<reference evidence="3 4" key="1">
    <citation type="submission" date="2024-08" db="EMBL/GenBank/DDBJ databases">
        <authorList>
            <person name="Ishaq N."/>
        </authorList>
    </citation>
    <scope>NUCLEOTIDE SEQUENCE [LARGE SCALE GENOMIC DNA]</scope>
    <source>
        <strain evidence="3 4">DSM 18651</strain>
    </source>
</reference>
<dbReference type="InterPro" id="IPR000683">
    <property type="entry name" value="Gfo/Idh/MocA-like_OxRdtase_N"/>
</dbReference>
<evidence type="ECO:0000259" key="1">
    <source>
        <dbReference type="Pfam" id="PF01408"/>
    </source>
</evidence>
<dbReference type="Pfam" id="PF01408">
    <property type="entry name" value="GFO_IDH_MocA"/>
    <property type="match status" value="1"/>
</dbReference>
<dbReference type="PANTHER" id="PTHR46368">
    <property type="match status" value="1"/>
</dbReference>
<dbReference type="InterPro" id="IPR055170">
    <property type="entry name" value="GFO_IDH_MocA-like_dom"/>
</dbReference>
<evidence type="ECO:0000259" key="2">
    <source>
        <dbReference type="Pfam" id="PF22725"/>
    </source>
</evidence>
<protein>
    <submittedName>
        <fullName evidence="3">Gfo/Idh/MocA family protein</fullName>
    </submittedName>
</protein>
<dbReference type="PANTHER" id="PTHR46368:SF4">
    <property type="entry name" value="OS10G0403700 PROTEIN"/>
    <property type="match status" value="1"/>
</dbReference>
<name>A0ABV4P388_9GAMM</name>
<comment type="caution">
    <text evidence="3">The sequence shown here is derived from an EMBL/GenBank/DDBJ whole genome shotgun (WGS) entry which is preliminary data.</text>
</comment>
<feature type="domain" description="Gfo/Idh/MocA-like oxidoreductase N-terminal" evidence="1">
    <location>
        <begin position="4"/>
        <end position="118"/>
    </location>
</feature>
<dbReference type="Pfam" id="PF22725">
    <property type="entry name" value="GFO_IDH_MocA_C3"/>
    <property type="match status" value="1"/>
</dbReference>
<organism evidence="3 4">
    <name type="scientific">Microbulbifer epialgicus</name>
    <dbReference type="NCBI Taxonomy" id="393907"/>
    <lineage>
        <taxon>Bacteria</taxon>
        <taxon>Pseudomonadati</taxon>
        <taxon>Pseudomonadota</taxon>
        <taxon>Gammaproteobacteria</taxon>
        <taxon>Cellvibrionales</taxon>
        <taxon>Microbulbiferaceae</taxon>
        <taxon>Microbulbifer</taxon>
    </lineage>
</organism>
<evidence type="ECO:0000313" key="4">
    <source>
        <dbReference type="Proteomes" id="UP001569428"/>
    </source>
</evidence>
<dbReference type="RefSeq" id="WP_371840275.1">
    <property type="nucleotide sequence ID" value="NZ_JBGMEK010000047.1"/>
</dbReference>
<feature type="domain" description="GFO/IDH/MocA-like oxidoreductase" evidence="2">
    <location>
        <begin position="138"/>
        <end position="249"/>
    </location>
</feature>
<dbReference type="SUPFAM" id="SSF55347">
    <property type="entry name" value="Glyceraldehyde-3-phosphate dehydrogenase-like, C-terminal domain"/>
    <property type="match status" value="1"/>
</dbReference>
<sequence length="341" mass="37479">MPDIRFGIIGSGMIADITARAIDQASGACVAAVASKHFTKAKKFANEHSIATVYETWQKLIEATNIDAVYVATPTTSKEEISLAALTNGKHLISEKPFLNSASVRKMADQALSEGLAFMDATHFTHHPRTAHVIQQQKKSIGTVNRIHTVFFFPFLERDNIRFNPKMEPTGAIGDIGWYCMRAIVEYLRPTGPIQAVSGAVKHDQQTGAIISGAGLIEFSSNQTSTFEFGFDAGTCAMDLCILGENGLIQLDDFVLDWKDSFVFDNPGYTAGFTLRQGLVSPEEFQHFEVATQKPQTVYMIENFCHMVTAGDIDQRSAAAERATHTQELLDQYCRSVGLTP</sequence>
<dbReference type="EMBL" id="JBGMEK010000047">
    <property type="protein sequence ID" value="MFA0812586.1"/>
    <property type="molecule type" value="Genomic_DNA"/>
</dbReference>
<dbReference type="InterPro" id="IPR036291">
    <property type="entry name" value="NAD(P)-bd_dom_sf"/>
</dbReference>
<proteinExistence type="predicted"/>
<accession>A0ABV4P388</accession>
<dbReference type="Gene3D" id="3.30.360.10">
    <property type="entry name" value="Dihydrodipicolinate Reductase, domain 2"/>
    <property type="match status" value="1"/>
</dbReference>
<dbReference type="SUPFAM" id="SSF51735">
    <property type="entry name" value="NAD(P)-binding Rossmann-fold domains"/>
    <property type="match status" value="1"/>
</dbReference>
<dbReference type="Gene3D" id="3.40.50.720">
    <property type="entry name" value="NAD(P)-binding Rossmann-like Domain"/>
    <property type="match status" value="1"/>
</dbReference>
<dbReference type="Proteomes" id="UP001569428">
    <property type="component" value="Unassembled WGS sequence"/>
</dbReference>
<evidence type="ECO:0000313" key="3">
    <source>
        <dbReference type="EMBL" id="MFA0812586.1"/>
    </source>
</evidence>
<keyword evidence="4" id="KW-1185">Reference proteome</keyword>
<gene>
    <name evidence="3" type="ORF">ACCI49_16860</name>
</gene>